<keyword evidence="2" id="KW-1185">Reference proteome</keyword>
<dbReference type="Proteomes" id="UP000254808">
    <property type="component" value="Chromosome"/>
</dbReference>
<name>A0A345ULC5_9BACT</name>
<protein>
    <submittedName>
        <fullName evidence="1">Uncharacterized protein</fullName>
    </submittedName>
</protein>
<reference evidence="1 2" key="1">
    <citation type="submission" date="2018-03" db="EMBL/GenBank/DDBJ databases">
        <title>Phenotypic and genomic properties of Cyclonatronum proteinivorum gen. nov., sp. nov., a haloalkaliphilic bacteroidete from soda lakes possessing Na+-translocating rhodopsin.</title>
        <authorList>
            <person name="Toshchakov S.V."/>
            <person name="Korzhenkov A."/>
            <person name="Samarov N.I."/>
            <person name="Kublanov I.V."/>
            <person name="Muntyan M.S."/>
            <person name="Sorokin D.Y."/>
        </authorList>
    </citation>
    <scope>NUCLEOTIDE SEQUENCE [LARGE SCALE GENOMIC DNA]</scope>
    <source>
        <strain evidence="1 2">Omega</strain>
    </source>
</reference>
<sequence>MQRIPGNPNDQNSLHSDPKSVLVIRSDKHTAVIKCMLSKISSRHPSFTNKTEGPIKAAVSDAFGGQPPYLTVLSSFQWRFTST</sequence>
<gene>
    <name evidence="1" type="ORF">CYPRO_2027</name>
</gene>
<dbReference type="AlphaFoldDB" id="A0A345ULC5"/>
<evidence type="ECO:0000313" key="1">
    <source>
        <dbReference type="EMBL" id="AXJ01277.1"/>
    </source>
</evidence>
<evidence type="ECO:0000313" key="2">
    <source>
        <dbReference type="Proteomes" id="UP000254808"/>
    </source>
</evidence>
<organism evidence="1 2">
    <name type="scientific">Cyclonatronum proteinivorum</name>
    <dbReference type="NCBI Taxonomy" id="1457365"/>
    <lineage>
        <taxon>Bacteria</taxon>
        <taxon>Pseudomonadati</taxon>
        <taxon>Balneolota</taxon>
        <taxon>Balneolia</taxon>
        <taxon>Balneolales</taxon>
        <taxon>Cyclonatronaceae</taxon>
        <taxon>Cyclonatronum</taxon>
    </lineage>
</organism>
<dbReference type="EMBL" id="CP027806">
    <property type="protein sequence ID" value="AXJ01277.1"/>
    <property type="molecule type" value="Genomic_DNA"/>
</dbReference>
<dbReference type="KEGG" id="cprv:CYPRO_2027"/>
<accession>A0A345ULC5</accession>
<proteinExistence type="predicted"/>